<dbReference type="AlphaFoldDB" id="A0A410S3V8"/>
<reference evidence="2 3" key="1">
    <citation type="submission" date="2018-12" db="EMBL/GenBank/DDBJ databases">
        <title>Complete Genome Sequence of the Corallopyronin A producing Myxobacterium Corallococcus coralloides B035.</title>
        <authorList>
            <person name="Bouhired S.M."/>
            <person name="Rupp O."/>
            <person name="Blom J."/>
            <person name="Schaeberle T.F."/>
            <person name="Kehraus S."/>
            <person name="Schiefer A."/>
            <person name="Pfarr K."/>
            <person name="Goesmann A."/>
            <person name="Hoerauf A."/>
            <person name="Koenig G.M."/>
        </authorList>
    </citation>
    <scope>NUCLEOTIDE SEQUENCE [LARGE SCALE GENOMIC DNA]</scope>
    <source>
        <strain evidence="2 3">B035</strain>
    </source>
</reference>
<evidence type="ECO:0000313" key="3">
    <source>
        <dbReference type="Proteomes" id="UP000288758"/>
    </source>
</evidence>
<protein>
    <submittedName>
        <fullName evidence="2">NADPH:quinone oxidoreductase 2</fullName>
    </submittedName>
</protein>
<name>A0A410S3V8_CORCK</name>
<dbReference type="InterPro" id="IPR052718">
    <property type="entry name" value="NmrA-type_oxidoreductase"/>
</dbReference>
<evidence type="ECO:0000313" key="2">
    <source>
        <dbReference type="EMBL" id="QAT88859.1"/>
    </source>
</evidence>
<dbReference type="CDD" id="cd05269">
    <property type="entry name" value="TMR_SDR_a"/>
    <property type="match status" value="1"/>
</dbReference>
<dbReference type="SUPFAM" id="SSF51735">
    <property type="entry name" value="NAD(P)-binding Rossmann-fold domains"/>
    <property type="match status" value="1"/>
</dbReference>
<dbReference type="Gene3D" id="3.90.25.10">
    <property type="entry name" value="UDP-galactose 4-epimerase, domain 1"/>
    <property type="match status" value="1"/>
</dbReference>
<proteinExistence type="predicted"/>
<dbReference type="InterPro" id="IPR016040">
    <property type="entry name" value="NAD(P)-bd_dom"/>
</dbReference>
<dbReference type="PANTHER" id="PTHR47129">
    <property type="entry name" value="QUINONE OXIDOREDUCTASE 2"/>
    <property type="match status" value="1"/>
</dbReference>
<organism evidence="2 3">
    <name type="scientific">Corallococcus coralloides</name>
    <name type="common">Myxococcus coralloides</name>
    <dbReference type="NCBI Taxonomy" id="184914"/>
    <lineage>
        <taxon>Bacteria</taxon>
        <taxon>Pseudomonadati</taxon>
        <taxon>Myxococcota</taxon>
        <taxon>Myxococcia</taxon>
        <taxon>Myxococcales</taxon>
        <taxon>Cystobacterineae</taxon>
        <taxon>Myxococcaceae</taxon>
        <taxon>Corallococcus</taxon>
    </lineage>
</organism>
<dbReference type="PANTHER" id="PTHR47129:SF1">
    <property type="entry name" value="NMRA-LIKE DOMAIN-CONTAINING PROTEIN"/>
    <property type="match status" value="1"/>
</dbReference>
<accession>A0A410S3V8</accession>
<dbReference type="InterPro" id="IPR036291">
    <property type="entry name" value="NAD(P)-bd_dom_sf"/>
</dbReference>
<evidence type="ECO:0000259" key="1">
    <source>
        <dbReference type="Pfam" id="PF13460"/>
    </source>
</evidence>
<gene>
    <name evidence="2" type="primary">qorB1</name>
    <name evidence="2" type="ORF">EJ065_7334</name>
</gene>
<dbReference type="Proteomes" id="UP000288758">
    <property type="component" value="Chromosome"/>
</dbReference>
<dbReference type="RefSeq" id="WP_128799936.1">
    <property type="nucleotide sequence ID" value="NZ_CP034669.1"/>
</dbReference>
<dbReference type="Gene3D" id="3.40.50.720">
    <property type="entry name" value="NAD(P)-binding Rossmann-like Domain"/>
    <property type="match status" value="1"/>
</dbReference>
<dbReference type="EMBL" id="CP034669">
    <property type="protein sequence ID" value="QAT88859.1"/>
    <property type="molecule type" value="Genomic_DNA"/>
</dbReference>
<sequence length="288" mass="30937">MFVITGATGRLGRFVVEGLLKKVPANQVAVAVRNPDKAAEWAARGVQVRQADYSRPETWVGVFSKGDTALLISSSEVGQRRKQHPTVVDAAKKAGVKLLAYTSILHADTSRMILAGEHLFTEEAIRASGLPFVFLRHGWYLENHTEAAKRTLEQGVLRGCAKDGRVAPATRQDYADAAVAVLTGTGHENQVYELAGDTGFTLAEYTAELSRQSGRTVTYQDLPPADFAAALQQAGLPKGYADVLANSDEGIARGDLNDTSRTLSRLIGRPTTTLAEALVSALTEFAVK</sequence>
<dbReference type="Pfam" id="PF13460">
    <property type="entry name" value="NAD_binding_10"/>
    <property type="match status" value="1"/>
</dbReference>
<feature type="domain" description="NAD(P)-binding" evidence="1">
    <location>
        <begin position="6"/>
        <end position="183"/>
    </location>
</feature>